<dbReference type="InterPro" id="IPR028082">
    <property type="entry name" value="Peripla_BP_I"/>
</dbReference>
<organism evidence="3 4">
    <name type="scientific">Pseudoflavonifractor intestinihominis</name>
    <dbReference type="NCBI Taxonomy" id="3133171"/>
    <lineage>
        <taxon>Bacteria</taxon>
        <taxon>Bacillati</taxon>
        <taxon>Bacillota</taxon>
        <taxon>Clostridia</taxon>
        <taxon>Eubacteriales</taxon>
        <taxon>Oscillospiraceae</taxon>
        <taxon>Pseudoflavonifractor</taxon>
    </lineage>
</organism>
<dbReference type="PANTHER" id="PTHR30036">
    <property type="entry name" value="D-XYLOSE-BINDING PERIPLASMIC PROTEIN"/>
    <property type="match status" value="1"/>
</dbReference>
<name>A0ABV1E8Z9_9FIRM</name>
<dbReference type="InterPro" id="IPR050555">
    <property type="entry name" value="Bact_Solute-Bind_Prot2"/>
</dbReference>
<evidence type="ECO:0000259" key="2">
    <source>
        <dbReference type="Pfam" id="PF13407"/>
    </source>
</evidence>
<dbReference type="InterPro" id="IPR025997">
    <property type="entry name" value="SBP_2_dom"/>
</dbReference>
<comment type="caution">
    <text evidence="3">The sequence shown here is derived from an EMBL/GenBank/DDBJ whole genome shotgun (WGS) entry which is preliminary data.</text>
</comment>
<keyword evidence="4" id="KW-1185">Reference proteome</keyword>
<sequence length="317" mass="33150">MKKRRRDLIQLSILVVLGAAVILSLVLPQLPGRGRELQPLELSVIFREADTALWSNTRLGMEQAAGDLGAELRFLTLTRTGDGAEQTELLRREADGGAGALVVVPADPENLKLQLSETVGSCPVVSIESPLEGAGLVVAPDNEALGRELAEAVLEDWRGGMVLLLDTAVGSTGVAARLDGAEAVLTAAGVPVFRQTAAPGRLAAGLRVLSSVQKAEAIMAFDPYATEQTIRAVEAGGLGQLVYGVGVSTYVVGALERGSAAAVAAWSDYAAGYLAAEGAIRLARGEAYTAEELPFTVVRGEDIYEADNQKLLFPVTS</sequence>
<comment type="subcellular location">
    <subcellularLocation>
        <location evidence="1">Cell envelope</location>
    </subcellularLocation>
</comment>
<dbReference type="RefSeq" id="WP_349231282.1">
    <property type="nucleotide sequence ID" value="NZ_JBBMFK010000006.1"/>
</dbReference>
<gene>
    <name evidence="3" type="ORF">WMO64_05490</name>
</gene>
<proteinExistence type="predicted"/>
<feature type="domain" description="Periplasmic binding protein" evidence="2">
    <location>
        <begin position="45"/>
        <end position="286"/>
    </location>
</feature>
<accession>A0ABV1E8Z9</accession>
<evidence type="ECO:0000313" key="4">
    <source>
        <dbReference type="Proteomes" id="UP001464378"/>
    </source>
</evidence>
<dbReference type="Gene3D" id="3.40.50.2300">
    <property type="match status" value="2"/>
</dbReference>
<evidence type="ECO:0000256" key="1">
    <source>
        <dbReference type="ARBA" id="ARBA00004196"/>
    </source>
</evidence>
<dbReference type="Proteomes" id="UP001464378">
    <property type="component" value="Unassembled WGS sequence"/>
</dbReference>
<protein>
    <submittedName>
        <fullName evidence="3">Substrate-binding domain-containing protein</fullName>
    </submittedName>
</protein>
<evidence type="ECO:0000313" key="3">
    <source>
        <dbReference type="EMBL" id="MEQ2442916.1"/>
    </source>
</evidence>
<dbReference type="PANTHER" id="PTHR30036:SF8">
    <property type="entry name" value="ABC-TYPE SUGAR TRANSPORT SYSTEM PERIPLASMIC COMPONENT-LIKE PROTEIN"/>
    <property type="match status" value="1"/>
</dbReference>
<dbReference type="SUPFAM" id="SSF53822">
    <property type="entry name" value="Periplasmic binding protein-like I"/>
    <property type="match status" value="1"/>
</dbReference>
<dbReference type="Pfam" id="PF13407">
    <property type="entry name" value="Peripla_BP_4"/>
    <property type="match status" value="1"/>
</dbReference>
<dbReference type="EMBL" id="JBBMFK010000006">
    <property type="protein sequence ID" value="MEQ2442916.1"/>
    <property type="molecule type" value="Genomic_DNA"/>
</dbReference>
<reference evidence="3 4" key="1">
    <citation type="submission" date="2024-03" db="EMBL/GenBank/DDBJ databases">
        <title>Human intestinal bacterial collection.</title>
        <authorList>
            <person name="Pauvert C."/>
            <person name="Hitch T.C.A."/>
            <person name="Clavel T."/>
        </authorList>
    </citation>
    <scope>NUCLEOTIDE SEQUENCE [LARGE SCALE GENOMIC DNA]</scope>
    <source>
        <strain evidence="3 4">CLA-AP-H29</strain>
    </source>
</reference>